<comment type="caution">
    <text evidence="3">The sequence shown here is derived from an EMBL/GenBank/DDBJ whole genome shotgun (WGS) entry which is preliminary data.</text>
</comment>
<keyword evidence="2" id="KW-1133">Transmembrane helix</keyword>
<gene>
    <name evidence="3" type="ORF">JYU06_02355</name>
</gene>
<dbReference type="Proteomes" id="UP000717534">
    <property type="component" value="Unassembled WGS sequence"/>
</dbReference>
<organism evidence="3 4">
    <name type="scientific">Desulfotalea psychrophila</name>
    <dbReference type="NCBI Taxonomy" id="84980"/>
    <lineage>
        <taxon>Bacteria</taxon>
        <taxon>Pseudomonadati</taxon>
        <taxon>Thermodesulfobacteriota</taxon>
        <taxon>Desulfobulbia</taxon>
        <taxon>Desulfobulbales</taxon>
        <taxon>Desulfocapsaceae</taxon>
        <taxon>Desulfotalea</taxon>
    </lineage>
</organism>
<keyword evidence="2" id="KW-0472">Membrane</keyword>
<evidence type="ECO:0000313" key="4">
    <source>
        <dbReference type="Proteomes" id="UP000717534"/>
    </source>
</evidence>
<name>A0ABS3AWI1_9BACT</name>
<evidence type="ECO:0000313" key="3">
    <source>
        <dbReference type="EMBL" id="MBN4068351.1"/>
    </source>
</evidence>
<protein>
    <submittedName>
        <fullName evidence="3">Uncharacterized protein</fullName>
    </submittedName>
</protein>
<evidence type="ECO:0000256" key="1">
    <source>
        <dbReference type="SAM" id="MobiDB-lite"/>
    </source>
</evidence>
<sequence>MNPSKEKKQKSPPAKPKSWLIPSILAALLVCAIGGFGFYYSDSKLPSQVQTAPEETAPRIPSPSEKKATNDTGKEFVDPFGQSASSVDIESDLLILAVSSEQTDVKSFEETGKPHIAQEVLQQKDSVPKNNSICDTSEKQLDAFYHHLDNQPYMAAYKFSPSSKAHFTELVTKLLANPPQVTRESDDLYTILKNTAHFFRVSGKNNILMMKGILDHEKASLEQILSDYYLLVTTPECSMTSYGNIDKDALYEYACFFLNTMGGRLYLFRRDSLSRMVVTYYAILLVDQANIQNNNRHGISLRPAVNMLISEMESGGYSLKGSEIYLDKLYNLKEKYQ</sequence>
<evidence type="ECO:0000256" key="2">
    <source>
        <dbReference type="SAM" id="Phobius"/>
    </source>
</evidence>
<keyword evidence="4" id="KW-1185">Reference proteome</keyword>
<proteinExistence type="predicted"/>
<accession>A0ABS3AWI1</accession>
<keyword evidence="2" id="KW-0812">Transmembrane</keyword>
<feature type="transmembrane region" description="Helical" evidence="2">
    <location>
        <begin position="20"/>
        <end position="40"/>
    </location>
</feature>
<reference evidence="3 4" key="1">
    <citation type="submission" date="2021-02" db="EMBL/GenBank/DDBJ databases">
        <title>Activity-based single-cell genomes from oceanic crustal fluid captures similar information to metagenomic and metatranscriptomic surveys with orders of magnitude less sampling.</title>
        <authorList>
            <person name="D'Angelo T.S."/>
            <person name="Orcutt B.N."/>
        </authorList>
    </citation>
    <scope>NUCLEOTIDE SEQUENCE [LARGE SCALE GENOMIC DNA]</scope>
    <source>
        <strain evidence="3">AH-315-G02</strain>
    </source>
</reference>
<feature type="compositionally biased region" description="Basic and acidic residues" evidence="1">
    <location>
        <begin position="64"/>
        <end position="77"/>
    </location>
</feature>
<feature type="region of interest" description="Disordered" evidence="1">
    <location>
        <begin position="50"/>
        <end position="81"/>
    </location>
</feature>
<dbReference type="EMBL" id="JAFITO010000011">
    <property type="protein sequence ID" value="MBN4068351.1"/>
    <property type="molecule type" value="Genomic_DNA"/>
</dbReference>